<protein>
    <submittedName>
        <fullName evidence="2">Nickel uptake substrate-specific transmembrane region</fullName>
    </submittedName>
</protein>
<feature type="signal peptide" evidence="1">
    <location>
        <begin position="1"/>
        <end position="19"/>
    </location>
</feature>
<keyword evidence="2" id="KW-0472">Membrane</keyword>
<dbReference type="AlphaFoldDB" id="A0A518C4V2"/>
<evidence type="ECO:0000313" key="3">
    <source>
        <dbReference type="Proteomes" id="UP000318626"/>
    </source>
</evidence>
<dbReference type="KEGG" id="bvo:Pan97_12670"/>
<name>A0A518C4V2_9BACT</name>
<keyword evidence="1" id="KW-0732">Signal</keyword>
<keyword evidence="2" id="KW-0812">Transmembrane</keyword>
<dbReference type="OrthoDB" id="222215at2"/>
<sequence precursor="true">MRWCVFLLLILVTASTAWAAPGDDAPESTKRPEPLKVPIPKAPIGRFGDGIVYDLDGTPVEGAEVLGYWEYKKHSGMSAYPIETWETKTDANGRFSCNPPKHLGDVTIHVLVRDGKGNYASETIHKDGDTQPIKKLVLLEEKYHQVCVIDEDGKPQAGITVFVACPLGPRLAATTDGNGRAYVLSVKLIDTLVARMPGKLAGVQVFGNRATRRSDKINVVTPIEVKRVLPREVVVRSPDGKPLSEAFVAVRAFSVTGYDPLDQSYFTATDAQGRATIDLPILTGGVIKIFKDGYYPQRVEFGKPDWVARKIPVFKEVTLPELVTLRGVVDVDPSVKLDDDESSEIMIDYLGTNPLLGEVYDKLKIEKPGSFELRLPADSQLVLNAYQQQHYSRVNLRVVRRGEEAESVKLKIQSPVTITGIVLDKNTRQPLANHRIIVSEKRCDPQVQEAYFQQHAIPNNDMPRSDYLRDEGWTSLDSDEHGKFQFNAYSGYITFRASGSDEYILVRFKPGDTPTVTLWADGEEE</sequence>
<reference evidence="3" key="1">
    <citation type="submission" date="2019-02" db="EMBL/GenBank/DDBJ databases">
        <title>Deep-cultivation of Planctomycetes and their phenomic and genomic characterization uncovers novel biology.</title>
        <authorList>
            <person name="Wiegand S."/>
            <person name="Jogler M."/>
            <person name="Boedeker C."/>
            <person name="Pinto D."/>
            <person name="Vollmers J."/>
            <person name="Rivas-Marin E."/>
            <person name="Kohn T."/>
            <person name="Peeters S.H."/>
            <person name="Heuer A."/>
            <person name="Rast P."/>
            <person name="Oberbeckmann S."/>
            <person name="Bunk B."/>
            <person name="Jeske O."/>
            <person name="Meyerdierks A."/>
            <person name="Storesund J.E."/>
            <person name="Kallscheuer N."/>
            <person name="Luecker S."/>
            <person name="Lage O.M."/>
            <person name="Pohl T."/>
            <person name="Merkel B.J."/>
            <person name="Hornburger P."/>
            <person name="Mueller R.-W."/>
            <person name="Bruemmer F."/>
            <person name="Labrenz M."/>
            <person name="Spormann A.M."/>
            <person name="Op den Camp H."/>
            <person name="Overmann J."/>
            <person name="Amann R."/>
            <person name="Jetten M.S.M."/>
            <person name="Mascher T."/>
            <person name="Medema M.H."/>
            <person name="Devos D.P."/>
            <person name="Kaster A.-K."/>
            <person name="Ovreas L."/>
            <person name="Rohde M."/>
            <person name="Galperin M.Y."/>
            <person name="Jogler C."/>
        </authorList>
    </citation>
    <scope>NUCLEOTIDE SEQUENCE [LARGE SCALE GENOMIC DNA]</scope>
    <source>
        <strain evidence="3">Pan97</strain>
    </source>
</reference>
<dbReference type="EMBL" id="CP036289">
    <property type="protein sequence ID" value="QDU74260.1"/>
    <property type="molecule type" value="Genomic_DNA"/>
</dbReference>
<dbReference type="RefSeq" id="WP_144971244.1">
    <property type="nucleotide sequence ID" value="NZ_CP036289.1"/>
</dbReference>
<evidence type="ECO:0000256" key="1">
    <source>
        <dbReference type="SAM" id="SignalP"/>
    </source>
</evidence>
<keyword evidence="3" id="KW-1185">Reference proteome</keyword>
<feature type="chain" id="PRO_5021921070" evidence="1">
    <location>
        <begin position="20"/>
        <end position="525"/>
    </location>
</feature>
<evidence type="ECO:0000313" key="2">
    <source>
        <dbReference type="EMBL" id="QDU74260.1"/>
    </source>
</evidence>
<organism evidence="2 3">
    <name type="scientific">Bremerella volcania</name>
    <dbReference type="NCBI Taxonomy" id="2527984"/>
    <lineage>
        <taxon>Bacteria</taxon>
        <taxon>Pseudomonadati</taxon>
        <taxon>Planctomycetota</taxon>
        <taxon>Planctomycetia</taxon>
        <taxon>Pirellulales</taxon>
        <taxon>Pirellulaceae</taxon>
        <taxon>Bremerella</taxon>
    </lineage>
</organism>
<accession>A0A518C4V2</accession>
<gene>
    <name evidence="2" type="ORF">Pan97_12670</name>
</gene>
<dbReference type="Proteomes" id="UP000318626">
    <property type="component" value="Chromosome"/>
</dbReference>
<proteinExistence type="predicted"/>